<evidence type="ECO:0000313" key="2">
    <source>
        <dbReference type="EMBL" id="KAF3557026.1"/>
    </source>
</evidence>
<dbReference type="Proteomes" id="UP000712600">
    <property type="component" value="Unassembled WGS sequence"/>
</dbReference>
<name>A0A8S9QVI9_BRACR</name>
<reference evidence="2" key="1">
    <citation type="submission" date="2019-12" db="EMBL/GenBank/DDBJ databases">
        <title>Genome sequencing and annotation of Brassica cretica.</title>
        <authorList>
            <person name="Studholme D.J."/>
            <person name="Sarris P."/>
        </authorList>
    </citation>
    <scope>NUCLEOTIDE SEQUENCE</scope>
    <source>
        <strain evidence="2">PFS-109/04</strain>
        <tissue evidence="2">Leaf</tissue>
    </source>
</reference>
<gene>
    <name evidence="2" type="ORF">F2Q69_00016522</name>
</gene>
<accession>A0A8S9QVI9</accession>
<evidence type="ECO:0000256" key="1">
    <source>
        <dbReference type="SAM" id="MobiDB-lite"/>
    </source>
</evidence>
<proteinExistence type="predicted"/>
<sequence>MLPTLCGKSTACSKEGREDVVTMEKRSLLPTFCGKSTACSKEELEQLPSVGTIPSGWEAMDQLLYEVRTDTFMQWWLSGAVSIKSEEDGGVPTRVIMELKNELISSVSEGFKWCVKSSHSSPKQKELGMSYLMEMARSHERREDSGRYLTWRLNGEDQVVPSLSRWHEGDPRSDRIDLRRSLDKRCKVRARAQRSLGYDLVTVGAANGARETAGDRLVVTGQKTTPRPDPDHPSSSLLSSIRSRL</sequence>
<dbReference type="EMBL" id="QGKX02000996">
    <property type="protein sequence ID" value="KAF3557026.1"/>
    <property type="molecule type" value="Genomic_DNA"/>
</dbReference>
<comment type="caution">
    <text evidence="2">The sequence shown here is derived from an EMBL/GenBank/DDBJ whole genome shotgun (WGS) entry which is preliminary data.</text>
</comment>
<feature type="compositionally biased region" description="Low complexity" evidence="1">
    <location>
        <begin position="234"/>
        <end position="245"/>
    </location>
</feature>
<evidence type="ECO:0000313" key="3">
    <source>
        <dbReference type="Proteomes" id="UP000712600"/>
    </source>
</evidence>
<protein>
    <submittedName>
        <fullName evidence="2">Uncharacterized protein</fullName>
    </submittedName>
</protein>
<feature type="region of interest" description="Disordered" evidence="1">
    <location>
        <begin position="213"/>
        <end position="245"/>
    </location>
</feature>
<organism evidence="2 3">
    <name type="scientific">Brassica cretica</name>
    <name type="common">Mustard</name>
    <dbReference type="NCBI Taxonomy" id="69181"/>
    <lineage>
        <taxon>Eukaryota</taxon>
        <taxon>Viridiplantae</taxon>
        <taxon>Streptophyta</taxon>
        <taxon>Embryophyta</taxon>
        <taxon>Tracheophyta</taxon>
        <taxon>Spermatophyta</taxon>
        <taxon>Magnoliopsida</taxon>
        <taxon>eudicotyledons</taxon>
        <taxon>Gunneridae</taxon>
        <taxon>Pentapetalae</taxon>
        <taxon>rosids</taxon>
        <taxon>malvids</taxon>
        <taxon>Brassicales</taxon>
        <taxon>Brassicaceae</taxon>
        <taxon>Brassiceae</taxon>
        <taxon>Brassica</taxon>
    </lineage>
</organism>
<dbReference type="AlphaFoldDB" id="A0A8S9QVI9"/>